<name>A0A6H5I4Y7_9HYME</name>
<protein>
    <submittedName>
        <fullName evidence="1">Uncharacterized protein</fullName>
    </submittedName>
</protein>
<reference evidence="1 2" key="1">
    <citation type="submission" date="2020-02" db="EMBL/GenBank/DDBJ databases">
        <authorList>
            <person name="Ferguson B K."/>
        </authorList>
    </citation>
    <scope>NUCLEOTIDE SEQUENCE [LARGE SCALE GENOMIC DNA]</scope>
</reference>
<gene>
    <name evidence="1" type="ORF">TBRA_LOCUS3414</name>
</gene>
<dbReference type="EMBL" id="CADCXV010000645">
    <property type="protein sequence ID" value="CAB0031445.1"/>
    <property type="molecule type" value="Genomic_DNA"/>
</dbReference>
<proteinExistence type="predicted"/>
<feature type="non-terminal residue" evidence="1">
    <location>
        <position position="1"/>
    </location>
</feature>
<evidence type="ECO:0000313" key="2">
    <source>
        <dbReference type="Proteomes" id="UP000479190"/>
    </source>
</evidence>
<evidence type="ECO:0000313" key="1">
    <source>
        <dbReference type="EMBL" id="CAB0031445.1"/>
    </source>
</evidence>
<keyword evidence="2" id="KW-1185">Reference proteome</keyword>
<accession>A0A6H5I4Y7</accession>
<dbReference type="Proteomes" id="UP000479190">
    <property type="component" value="Unassembled WGS sequence"/>
</dbReference>
<organism evidence="1 2">
    <name type="scientific">Trichogramma brassicae</name>
    <dbReference type="NCBI Taxonomy" id="86971"/>
    <lineage>
        <taxon>Eukaryota</taxon>
        <taxon>Metazoa</taxon>
        <taxon>Ecdysozoa</taxon>
        <taxon>Arthropoda</taxon>
        <taxon>Hexapoda</taxon>
        <taxon>Insecta</taxon>
        <taxon>Pterygota</taxon>
        <taxon>Neoptera</taxon>
        <taxon>Endopterygota</taxon>
        <taxon>Hymenoptera</taxon>
        <taxon>Apocrita</taxon>
        <taxon>Proctotrupomorpha</taxon>
        <taxon>Chalcidoidea</taxon>
        <taxon>Trichogrammatidae</taxon>
        <taxon>Trichogramma</taxon>
    </lineage>
</organism>
<dbReference type="AlphaFoldDB" id="A0A6H5I4Y7"/>
<sequence length="62" mass="6976">LADCELEIRLPIKLENFAKITCSENQLFELSIACILKLVNMSANCIDCDKVSIKTCNSRNNK</sequence>